<accession>A0ABS2QSK7</accession>
<dbReference type="Pfam" id="PF13113">
    <property type="entry name" value="DUF3970"/>
    <property type="match status" value="1"/>
</dbReference>
<organism evidence="1 2">
    <name type="scientific">Priestia iocasae</name>
    <dbReference type="NCBI Taxonomy" id="2291674"/>
    <lineage>
        <taxon>Bacteria</taxon>
        <taxon>Bacillati</taxon>
        <taxon>Bacillota</taxon>
        <taxon>Bacilli</taxon>
        <taxon>Bacillales</taxon>
        <taxon>Bacillaceae</taxon>
        <taxon>Priestia</taxon>
    </lineage>
</organism>
<dbReference type="RefSeq" id="WP_205185457.1">
    <property type="nucleotide sequence ID" value="NZ_JAFBFC010000002.1"/>
</dbReference>
<dbReference type="Proteomes" id="UP000809829">
    <property type="component" value="Unassembled WGS sequence"/>
</dbReference>
<dbReference type="EMBL" id="JAFBFC010000002">
    <property type="protein sequence ID" value="MBM7702448.1"/>
    <property type="molecule type" value="Genomic_DNA"/>
</dbReference>
<name>A0ABS2QSK7_9BACI</name>
<reference evidence="1 2" key="1">
    <citation type="submission" date="2021-01" db="EMBL/GenBank/DDBJ databases">
        <title>Genomic Encyclopedia of Type Strains, Phase IV (KMG-IV): sequencing the most valuable type-strain genomes for metagenomic binning, comparative biology and taxonomic classification.</title>
        <authorList>
            <person name="Goeker M."/>
        </authorList>
    </citation>
    <scope>NUCLEOTIDE SEQUENCE [LARGE SCALE GENOMIC DNA]</scope>
    <source>
        <strain evidence="1 2">DSM 104297</strain>
    </source>
</reference>
<evidence type="ECO:0008006" key="3">
    <source>
        <dbReference type="Google" id="ProtNLM"/>
    </source>
</evidence>
<sequence length="57" mass="6897">MVQVRLLGTREEIDKMVKSFEKTYTIAHKSEEYTRSNNPKYQNRKDIRVYLEMSVKN</sequence>
<gene>
    <name evidence="1" type="ORF">JOC83_001282</name>
</gene>
<proteinExistence type="predicted"/>
<protein>
    <recommendedName>
        <fullName evidence="3">DUF3970 domain-containing protein</fullName>
    </recommendedName>
</protein>
<evidence type="ECO:0000313" key="2">
    <source>
        <dbReference type="Proteomes" id="UP000809829"/>
    </source>
</evidence>
<dbReference type="InterPro" id="IPR025088">
    <property type="entry name" value="DUF3970"/>
</dbReference>
<evidence type="ECO:0000313" key="1">
    <source>
        <dbReference type="EMBL" id="MBM7702448.1"/>
    </source>
</evidence>
<keyword evidence="2" id="KW-1185">Reference proteome</keyword>
<comment type="caution">
    <text evidence="1">The sequence shown here is derived from an EMBL/GenBank/DDBJ whole genome shotgun (WGS) entry which is preliminary data.</text>
</comment>